<name>A0A7J9NVK8_METMI</name>
<comment type="caution">
    <text evidence="1">The sequence shown here is derived from an EMBL/GenBank/DDBJ whole genome shotgun (WGS) entry which is preliminary data.</text>
</comment>
<sequence length="161" mass="17732">MNSNMSIKGVWTITEYDLNDNIVSENVINNIITDTAKTKLAEWFANGFVKNEWCIVLGTNDNTPLASDIALNTPVSITANTGTLTVANNKLTYKVVYDSNDTNGVYYEAGIYDGIIPTGDTFIPITDYTNGYLFNHVLFDPLTIKSELNKLTITVDITFGA</sequence>
<gene>
    <name evidence="1" type="ORF">HNP86_001868</name>
</gene>
<accession>A0A7J9NVK8</accession>
<dbReference type="AlphaFoldDB" id="A0A7J9NVK8"/>
<evidence type="ECO:0000313" key="2">
    <source>
        <dbReference type="Proteomes" id="UP000564425"/>
    </source>
</evidence>
<reference evidence="1 2" key="1">
    <citation type="submission" date="2020-07" db="EMBL/GenBank/DDBJ databases">
        <title>Genomic Encyclopedia of Type Strains, Phase IV (KMG-V): Genome sequencing to study the core and pangenomes of soil and plant-associated prokaryotes.</title>
        <authorList>
            <person name="Whitman W."/>
        </authorList>
    </citation>
    <scope>NUCLEOTIDE SEQUENCE [LARGE SCALE GENOMIC DNA]</scope>
    <source>
        <strain evidence="1 2">A1</strain>
    </source>
</reference>
<proteinExistence type="predicted"/>
<evidence type="ECO:0000313" key="1">
    <source>
        <dbReference type="EMBL" id="MBA2851709.1"/>
    </source>
</evidence>
<dbReference type="RefSeq" id="WP_181501534.1">
    <property type="nucleotide sequence ID" value="NZ_JACDUH010000003.1"/>
</dbReference>
<dbReference type="EMBL" id="JACDUH010000003">
    <property type="protein sequence ID" value="MBA2851709.1"/>
    <property type="molecule type" value="Genomic_DNA"/>
</dbReference>
<organism evidence="1 2">
    <name type="scientific">Methanococcus maripaludis</name>
    <name type="common">Methanococcus deltae</name>
    <dbReference type="NCBI Taxonomy" id="39152"/>
    <lineage>
        <taxon>Archaea</taxon>
        <taxon>Methanobacteriati</taxon>
        <taxon>Methanobacteriota</taxon>
        <taxon>Methanomada group</taxon>
        <taxon>Methanococci</taxon>
        <taxon>Methanococcales</taxon>
        <taxon>Methanococcaceae</taxon>
        <taxon>Methanococcus</taxon>
    </lineage>
</organism>
<protein>
    <submittedName>
        <fullName evidence="1">Uncharacterized protein</fullName>
    </submittedName>
</protein>
<dbReference type="Proteomes" id="UP000564425">
    <property type="component" value="Unassembled WGS sequence"/>
</dbReference>